<reference evidence="2" key="1">
    <citation type="submission" date="2015-03" db="EMBL/GenBank/DDBJ databases">
        <title>Genome sequence of Mycoplasma meleagridis strain ATCC 25294.</title>
        <authorList>
            <person name="Yacoub E."/>
            <person name="Blanchard A."/>
            <person name="Sirand-Pugnet P."/>
            <person name="Mardassi B.B.A."/>
        </authorList>
    </citation>
    <scope>NUCLEOTIDE SEQUENCE [LARGE SCALE GENOMIC DNA]</scope>
    <source>
        <strain evidence="2">ATCC 25294</strain>
    </source>
</reference>
<evidence type="ECO:0008006" key="4">
    <source>
        <dbReference type="Google" id="ProtNLM"/>
    </source>
</evidence>
<dbReference type="EMBL" id="JZXN01000017">
    <property type="protein sequence ID" value="KKB26794.1"/>
    <property type="molecule type" value="Genomic_DNA"/>
</dbReference>
<dbReference type="STRING" id="29561.MM26B8_03900"/>
<keyword evidence="3" id="KW-1185">Reference proteome</keyword>
<name>A0A0F5H0I6_9BACT</name>
<feature type="signal peptide" evidence="1">
    <location>
        <begin position="1"/>
        <end position="20"/>
    </location>
</feature>
<proteinExistence type="predicted"/>
<dbReference type="AlphaFoldDB" id="A0A0F5H0I6"/>
<protein>
    <recommendedName>
        <fullName evidence="4">Lipoprotein</fullName>
    </recommendedName>
</protein>
<dbReference type="OrthoDB" id="395736at2"/>
<dbReference type="PATRIC" id="fig|1264554.4.peg.210"/>
<sequence>MHKFWFFLAAISSLSFIASSCNVREINNSSTYIKNYNFANEHLSEITINKVSKINSDYEAIMHAPLIEWKFTNKAKFDSINNNFYESSFKYLNFGLASSIILHLNNGEIKEYSKDNIVDFPSNSNSKFGIIQTYNDEQNNINSHDFFENLSKATKVEFILKKYYYVNYKNEKVNRLINASDYWNSLKKDFDNVNNLFDSYYINRPLKEDFTNNIVFNNSHNSPYFKDFLLNEIPNNLIFNPLPFENQENNIKTFLFSSYYILNSNELDKQVFFKNEFYPNYNFRFSENTLKKIIFKYNSFPIDNSIYNFKQSELFKQNLVSEIQYDTLNQSQKTDVDNNPLSYGITYQNSNSLSNNTNKIFLNKNLNDINKEKNNFLFLSLFYGNDYFKDLNKNFYNLNSLKFRNYLIEAINIFSFNYLNNNSTYFNSISPQNLVFKNSFRDIKISDLVDNVNVDYIFDKNKLIFLNKYELENNYQRNLIDNYEALKNPYLSVIKVNMTTLIDNFYNEFQINKNEKIVGTLPIFDEYSYSKKLLYDQISKIINSLDERLNIQFEFCKKNSKEYVYQYKDLTFQNNYFSFYLLNLLTDKNIDLKNVIDNLKEVNNIDFNNITIKPLIKIKEIYESSTNNLDFENKINNLTINEQFIFLKAIDYLLQIPLAINSISINMPKKVLVQIQFIKPLNDLGYTKFQDIETLI</sequence>
<evidence type="ECO:0000256" key="1">
    <source>
        <dbReference type="SAM" id="SignalP"/>
    </source>
</evidence>
<accession>A0A0F5H0I6</accession>
<evidence type="ECO:0000313" key="2">
    <source>
        <dbReference type="EMBL" id="KKB26794.1"/>
    </source>
</evidence>
<evidence type="ECO:0000313" key="3">
    <source>
        <dbReference type="Proteomes" id="UP000033750"/>
    </source>
</evidence>
<dbReference type="PROSITE" id="PS51257">
    <property type="entry name" value="PROKAR_LIPOPROTEIN"/>
    <property type="match status" value="1"/>
</dbReference>
<keyword evidence="1" id="KW-0732">Signal</keyword>
<dbReference type="RefSeq" id="WP_046097126.1">
    <property type="nucleotide sequence ID" value="NZ_JZXN01000017.1"/>
</dbReference>
<dbReference type="Proteomes" id="UP000033750">
    <property type="component" value="Unassembled WGS sequence"/>
</dbReference>
<comment type="caution">
    <text evidence="2">The sequence shown here is derived from an EMBL/GenBank/DDBJ whole genome shotgun (WGS) entry which is preliminary data.</text>
</comment>
<feature type="chain" id="PRO_5002486887" description="Lipoprotein" evidence="1">
    <location>
        <begin position="21"/>
        <end position="696"/>
    </location>
</feature>
<organism evidence="2 3">
    <name type="scientific">Mycoplasmopsis meleagridis ATCC 25294</name>
    <dbReference type="NCBI Taxonomy" id="1264554"/>
    <lineage>
        <taxon>Bacteria</taxon>
        <taxon>Bacillati</taxon>
        <taxon>Mycoplasmatota</taxon>
        <taxon>Mycoplasmoidales</taxon>
        <taxon>Metamycoplasmataceae</taxon>
        <taxon>Mycoplasmopsis</taxon>
    </lineage>
</organism>
<gene>
    <name evidence="2" type="ORF">MMELEA_01850</name>
</gene>
<dbReference type="NCBIfam" id="NF045850">
    <property type="entry name" value="ABC_Mplas_LP"/>
    <property type="match status" value="1"/>
</dbReference>